<dbReference type="Pfam" id="PF00293">
    <property type="entry name" value="NUDIX"/>
    <property type="match status" value="1"/>
</dbReference>
<gene>
    <name evidence="3" type="ORF">Syun_027741</name>
</gene>
<dbReference type="PANTHER" id="PTHR12992">
    <property type="entry name" value="NUDIX HYDROLASE"/>
    <property type="match status" value="1"/>
</dbReference>
<dbReference type="InterPro" id="IPR015797">
    <property type="entry name" value="NUDIX_hydrolase-like_dom_sf"/>
</dbReference>
<dbReference type="GO" id="GO:0010945">
    <property type="term" value="F:coenzyme A diphosphatase activity"/>
    <property type="evidence" value="ECO:0007669"/>
    <property type="project" value="InterPro"/>
</dbReference>
<keyword evidence="4" id="KW-1185">Reference proteome</keyword>
<dbReference type="Gene3D" id="3.90.79.10">
    <property type="entry name" value="Nucleoside Triphosphate Pyrophosphohydrolase"/>
    <property type="match status" value="1"/>
</dbReference>
<accession>A0AAP0EG43</accession>
<organism evidence="3 4">
    <name type="scientific">Stephania yunnanensis</name>
    <dbReference type="NCBI Taxonomy" id="152371"/>
    <lineage>
        <taxon>Eukaryota</taxon>
        <taxon>Viridiplantae</taxon>
        <taxon>Streptophyta</taxon>
        <taxon>Embryophyta</taxon>
        <taxon>Tracheophyta</taxon>
        <taxon>Spermatophyta</taxon>
        <taxon>Magnoliopsida</taxon>
        <taxon>Ranunculales</taxon>
        <taxon>Menispermaceae</taxon>
        <taxon>Menispermoideae</taxon>
        <taxon>Cissampelideae</taxon>
        <taxon>Stephania</taxon>
    </lineage>
</organism>
<dbReference type="Proteomes" id="UP001420932">
    <property type="component" value="Unassembled WGS sequence"/>
</dbReference>
<dbReference type="AlphaFoldDB" id="A0AAP0EG43"/>
<evidence type="ECO:0000313" key="3">
    <source>
        <dbReference type="EMBL" id="KAK9092830.1"/>
    </source>
</evidence>
<dbReference type="GO" id="GO:0015938">
    <property type="term" value="P:coenzyme A catabolic process"/>
    <property type="evidence" value="ECO:0007669"/>
    <property type="project" value="TreeGrafter"/>
</dbReference>
<dbReference type="InterPro" id="IPR000086">
    <property type="entry name" value="NUDIX_hydrolase_dom"/>
</dbReference>
<dbReference type="SUPFAM" id="SSF55811">
    <property type="entry name" value="Nudix"/>
    <property type="match status" value="1"/>
</dbReference>
<protein>
    <recommendedName>
        <fullName evidence="2">Nudix hydrolase domain-containing protein</fullName>
    </recommendedName>
</protein>
<dbReference type="EMBL" id="JBBNAF010000012">
    <property type="protein sequence ID" value="KAK9092830.1"/>
    <property type="molecule type" value="Genomic_DNA"/>
</dbReference>
<sequence length="183" mass="19636">MVGNFSTALHDKRGEVSLPGGKVEEGDANDIETAMREAKEEIGLDPSLLVQSNPSVKYAVGPKGLKVFATVGPREPISSRKPMEPQLPKIMAQPRTTHLLEGLPQPDMHPQLIETYKVSNPSIIGAPTIMDTGVETTESSTLVVAETPAAPERYLDVDRHAVVMIVEQGALERLGGGHSMPLP</sequence>
<dbReference type="PANTHER" id="PTHR12992:SF41">
    <property type="entry name" value="NUDIX HYDROLASE 11"/>
    <property type="match status" value="1"/>
</dbReference>
<reference evidence="3 4" key="1">
    <citation type="submission" date="2024-01" db="EMBL/GenBank/DDBJ databases">
        <title>Genome assemblies of Stephania.</title>
        <authorList>
            <person name="Yang L."/>
        </authorList>
    </citation>
    <scope>NUCLEOTIDE SEQUENCE [LARGE SCALE GENOMIC DNA]</scope>
    <source>
        <strain evidence="3">YNDBR</strain>
        <tissue evidence="3">Leaf</tissue>
    </source>
</reference>
<evidence type="ECO:0000256" key="1">
    <source>
        <dbReference type="SAM" id="MobiDB-lite"/>
    </source>
</evidence>
<name>A0AAP0EG43_9MAGN</name>
<feature type="domain" description="Nudix hydrolase" evidence="2">
    <location>
        <begin position="12"/>
        <end position="58"/>
    </location>
</feature>
<evidence type="ECO:0000259" key="2">
    <source>
        <dbReference type="Pfam" id="PF00293"/>
    </source>
</evidence>
<comment type="caution">
    <text evidence="3">The sequence shown here is derived from an EMBL/GenBank/DDBJ whole genome shotgun (WGS) entry which is preliminary data.</text>
</comment>
<evidence type="ECO:0000313" key="4">
    <source>
        <dbReference type="Proteomes" id="UP001420932"/>
    </source>
</evidence>
<proteinExistence type="predicted"/>
<dbReference type="InterPro" id="IPR045121">
    <property type="entry name" value="CoAse"/>
</dbReference>
<feature type="region of interest" description="Disordered" evidence="1">
    <location>
        <begin position="1"/>
        <end position="26"/>
    </location>
</feature>